<keyword evidence="1" id="KW-1133">Transmembrane helix</keyword>
<sequence length="92" mass="10780">MSVRDYRDALKVREGYWFAPKLFGWGAVPVTWQGWLSTIAFAVAFALVINWAPTRFVRIGLAVPMLVVFMWLVWTKTDGGFRWRWGPDRDRD</sequence>
<dbReference type="EMBL" id="JBELQC010000001">
    <property type="protein sequence ID" value="MFL9840899.1"/>
    <property type="molecule type" value="Genomic_DNA"/>
</dbReference>
<name>A0ABW8YKX5_9SPHN</name>
<evidence type="ECO:0008006" key="4">
    <source>
        <dbReference type="Google" id="ProtNLM"/>
    </source>
</evidence>
<proteinExistence type="predicted"/>
<evidence type="ECO:0000313" key="3">
    <source>
        <dbReference type="Proteomes" id="UP001629244"/>
    </source>
</evidence>
<dbReference type="RefSeq" id="WP_408077820.1">
    <property type="nucleotide sequence ID" value="NZ_JBELQC010000001.1"/>
</dbReference>
<feature type="transmembrane region" description="Helical" evidence="1">
    <location>
        <begin position="30"/>
        <end position="49"/>
    </location>
</feature>
<feature type="transmembrane region" description="Helical" evidence="1">
    <location>
        <begin position="56"/>
        <end position="74"/>
    </location>
</feature>
<reference evidence="2 3" key="1">
    <citation type="submission" date="2024-06" db="EMBL/GenBank/DDBJ databases">
        <authorList>
            <person name="Kaempfer P."/>
            <person name="Viver T."/>
        </authorList>
    </citation>
    <scope>NUCLEOTIDE SEQUENCE [LARGE SCALE GENOMIC DNA]</scope>
    <source>
        <strain evidence="2 3">ST-64</strain>
    </source>
</reference>
<accession>A0ABW8YKX5</accession>
<protein>
    <recommendedName>
        <fullName evidence="4">DUF2628 domain-containing protein</fullName>
    </recommendedName>
</protein>
<dbReference type="Proteomes" id="UP001629244">
    <property type="component" value="Unassembled WGS sequence"/>
</dbReference>
<keyword evidence="3" id="KW-1185">Reference proteome</keyword>
<organism evidence="2 3">
    <name type="scientific">Sphingomonas plantiphila</name>
    <dbReference type="NCBI Taxonomy" id="3163295"/>
    <lineage>
        <taxon>Bacteria</taxon>
        <taxon>Pseudomonadati</taxon>
        <taxon>Pseudomonadota</taxon>
        <taxon>Alphaproteobacteria</taxon>
        <taxon>Sphingomonadales</taxon>
        <taxon>Sphingomonadaceae</taxon>
        <taxon>Sphingomonas</taxon>
    </lineage>
</organism>
<keyword evidence="1" id="KW-0812">Transmembrane</keyword>
<evidence type="ECO:0000313" key="2">
    <source>
        <dbReference type="EMBL" id="MFL9840899.1"/>
    </source>
</evidence>
<comment type="caution">
    <text evidence="2">The sequence shown here is derived from an EMBL/GenBank/DDBJ whole genome shotgun (WGS) entry which is preliminary data.</text>
</comment>
<keyword evidence="1" id="KW-0472">Membrane</keyword>
<evidence type="ECO:0000256" key="1">
    <source>
        <dbReference type="SAM" id="Phobius"/>
    </source>
</evidence>
<gene>
    <name evidence="2" type="ORF">ABS767_08005</name>
</gene>